<evidence type="ECO:0000313" key="2">
    <source>
        <dbReference type="EMBL" id="MBE7940426.1"/>
    </source>
</evidence>
<comment type="caution">
    <text evidence="2">The sequence shown here is derived from an EMBL/GenBank/DDBJ whole genome shotgun (WGS) entry which is preliminary data.</text>
</comment>
<accession>A0ABR9SDQ3</accession>
<evidence type="ECO:0008006" key="4">
    <source>
        <dbReference type="Google" id="ProtNLM"/>
    </source>
</evidence>
<proteinExistence type="predicted"/>
<evidence type="ECO:0000256" key="1">
    <source>
        <dbReference type="SAM" id="MobiDB-lite"/>
    </source>
</evidence>
<dbReference type="EMBL" id="JADDOJ010000022">
    <property type="protein sequence ID" value="MBE7940426.1"/>
    <property type="molecule type" value="Genomic_DNA"/>
</dbReference>
<reference evidence="2 3" key="1">
    <citation type="submission" date="2020-10" db="EMBL/GenBank/DDBJ databases">
        <title>Draft genome of Ramlibacter aquaticus LMG 30558.</title>
        <authorList>
            <person name="Props R."/>
        </authorList>
    </citation>
    <scope>NUCLEOTIDE SEQUENCE [LARGE SCALE GENOMIC DNA]</scope>
    <source>
        <strain evidence="2 3">LMG 30558</strain>
    </source>
</reference>
<keyword evidence="3" id="KW-1185">Reference proteome</keyword>
<sequence length="66" mass="6667">MLGTAAHAAGTAEKPAASASGAKKPRSAQQEKMSSCSKQAKGKKGDERRAFMSSCLSNAPAASAQK</sequence>
<feature type="region of interest" description="Disordered" evidence="1">
    <location>
        <begin position="1"/>
        <end position="66"/>
    </location>
</feature>
<dbReference type="Pfam" id="PF07769">
    <property type="entry name" value="PsiF_repeat"/>
    <property type="match status" value="1"/>
</dbReference>
<gene>
    <name evidence="2" type="ORF">IM725_07575</name>
</gene>
<dbReference type="InterPro" id="IPR011690">
    <property type="entry name" value="P_starv_induced_PsiF"/>
</dbReference>
<organism evidence="2 3">
    <name type="scientific">Ramlibacter aquaticus</name>
    <dbReference type="NCBI Taxonomy" id="2780094"/>
    <lineage>
        <taxon>Bacteria</taxon>
        <taxon>Pseudomonadati</taxon>
        <taxon>Pseudomonadota</taxon>
        <taxon>Betaproteobacteria</taxon>
        <taxon>Burkholderiales</taxon>
        <taxon>Comamonadaceae</taxon>
        <taxon>Ramlibacter</taxon>
    </lineage>
</organism>
<protein>
    <recommendedName>
        <fullName evidence="4">Phosphate starvation-inducible protein PsiF</fullName>
    </recommendedName>
</protein>
<dbReference type="Proteomes" id="UP000715965">
    <property type="component" value="Unassembled WGS sequence"/>
</dbReference>
<evidence type="ECO:0000313" key="3">
    <source>
        <dbReference type="Proteomes" id="UP000715965"/>
    </source>
</evidence>
<feature type="compositionally biased region" description="Low complexity" evidence="1">
    <location>
        <begin position="12"/>
        <end position="22"/>
    </location>
</feature>
<name>A0ABR9SDQ3_9BURK</name>